<evidence type="ECO:0000313" key="2">
    <source>
        <dbReference type="EMBL" id="SCC71976.1"/>
    </source>
</evidence>
<feature type="transmembrane region" description="Helical" evidence="1">
    <location>
        <begin position="12"/>
        <end position="37"/>
    </location>
</feature>
<keyword evidence="1" id="KW-0812">Transmembrane</keyword>
<protein>
    <submittedName>
        <fullName evidence="2">Uncharacterized protein</fullName>
    </submittedName>
</protein>
<accession>A0A1C4GUZ5</accession>
<dbReference type="Proteomes" id="UP000243661">
    <property type="component" value="Unassembled WGS sequence"/>
</dbReference>
<dbReference type="AlphaFoldDB" id="A0A1C4GUZ5"/>
<organism evidence="2 3">
    <name type="scientific">Acinetobacter albensis</name>
    <dbReference type="NCBI Taxonomy" id="1673609"/>
    <lineage>
        <taxon>Bacteria</taxon>
        <taxon>Pseudomonadati</taxon>
        <taxon>Pseudomonadota</taxon>
        <taxon>Gammaproteobacteria</taxon>
        <taxon>Moraxellales</taxon>
        <taxon>Moraxellaceae</taxon>
        <taxon>Acinetobacter</taxon>
    </lineage>
</organism>
<evidence type="ECO:0000256" key="1">
    <source>
        <dbReference type="SAM" id="Phobius"/>
    </source>
</evidence>
<sequence>MLNKYEGNLNKAYNLNITLIIIYLSLLTLCIAFYAIIQLYVDDKSTATNLMIWSATLFPSIALLYTFNYWRKQKGSEVLSKLSEEVFFTINKASKIHEEIYDDHREVLLDRLFNKNEMKETEKSKYLFETIENYMSSIGENSFLIVEYTRDESLKICLKEMYEAYLNYNNTR</sequence>
<feature type="transmembrane region" description="Helical" evidence="1">
    <location>
        <begin position="49"/>
        <end position="70"/>
    </location>
</feature>
<dbReference type="EMBL" id="FMBK01000007">
    <property type="protein sequence ID" value="SCC71976.1"/>
    <property type="molecule type" value="Genomic_DNA"/>
</dbReference>
<name>A0A1C4GUZ5_9GAMM</name>
<dbReference type="RefSeq" id="WP_092719742.1">
    <property type="nucleotide sequence ID" value="NZ_FMBK01000007.1"/>
</dbReference>
<proteinExistence type="predicted"/>
<gene>
    <name evidence="2" type="ORF">GA0116959_10713</name>
</gene>
<reference evidence="2 3" key="1">
    <citation type="submission" date="2016-08" db="EMBL/GenBank/DDBJ databases">
        <authorList>
            <person name="Seilhamer J.J."/>
        </authorList>
    </citation>
    <scope>NUCLEOTIDE SEQUENCE [LARGE SCALE GENOMIC DNA]</scope>
    <source>
        <strain evidence="2 3">ANC 4874</strain>
    </source>
</reference>
<evidence type="ECO:0000313" key="3">
    <source>
        <dbReference type="Proteomes" id="UP000243661"/>
    </source>
</evidence>
<keyword evidence="1" id="KW-1133">Transmembrane helix</keyword>
<dbReference type="OrthoDB" id="6713661at2"/>
<keyword evidence="1" id="KW-0472">Membrane</keyword>